<reference evidence="3" key="3">
    <citation type="submission" date="2015-06" db="UniProtKB">
        <authorList>
            <consortium name="EnsemblMetazoa"/>
        </authorList>
    </citation>
    <scope>IDENTIFICATION</scope>
</reference>
<evidence type="ECO:0000313" key="3">
    <source>
        <dbReference type="EnsemblMetazoa" id="HelroP179459"/>
    </source>
</evidence>
<dbReference type="EMBL" id="KB097528">
    <property type="protein sequence ID" value="ESN95390.1"/>
    <property type="molecule type" value="Genomic_DNA"/>
</dbReference>
<dbReference type="GeneID" id="20207309"/>
<accession>T1FER0</accession>
<dbReference type="CTD" id="20207309"/>
<reference evidence="4" key="1">
    <citation type="submission" date="2012-12" db="EMBL/GenBank/DDBJ databases">
        <authorList>
            <person name="Hellsten U."/>
            <person name="Grimwood J."/>
            <person name="Chapman J.A."/>
            <person name="Shapiro H."/>
            <person name="Aerts A."/>
            <person name="Otillar R.P."/>
            <person name="Terry A.Y."/>
            <person name="Boore J.L."/>
            <person name="Simakov O."/>
            <person name="Marletaz F."/>
            <person name="Cho S.-J."/>
            <person name="Edsinger-Gonzales E."/>
            <person name="Havlak P."/>
            <person name="Kuo D.-H."/>
            <person name="Larsson T."/>
            <person name="Lv J."/>
            <person name="Arendt D."/>
            <person name="Savage R."/>
            <person name="Osoegawa K."/>
            <person name="de Jong P."/>
            <person name="Lindberg D.R."/>
            <person name="Seaver E.C."/>
            <person name="Weisblat D.A."/>
            <person name="Putnam N.H."/>
            <person name="Grigoriev I.V."/>
            <person name="Rokhsar D.S."/>
        </authorList>
    </citation>
    <scope>NUCLEOTIDE SEQUENCE</scope>
</reference>
<dbReference type="KEGG" id="hro:HELRODRAFT_179459"/>
<sequence>MCMLFRYVGYCFVACICHVDVRNNLIGLHLKERATWLDTRSAYTNLIRELVIPSSSLSSSSSSSSTDGAPRGQQLGSSSVREVSREKSGLVKSLCLKQLKPNLYLPFICLDNNY</sequence>
<feature type="compositionally biased region" description="Low complexity" evidence="1">
    <location>
        <begin position="54"/>
        <end position="65"/>
    </location>
</feature>
<organism evidence="3 4">
    <name type="scientific">Helobdella robusta</name>
    <name type="common">Californian leech</name>
    <dbReference type="NCBI Taxonomy" id="6412"/>
    <lineage>
        <taxon>Eukaryota</taxon>
        <taxon>Metazoa</taxon>
        <taxon>Spiralia</taxon>
        <taxon>Lophotrochozoa</taxon>
        <taxon>Annelida</taxon>
        <taxon>Clitellata</taxon>
        <taxon>Hirudinea</taxon>
        <taxon>Rhynchobdellida</taxon>
        <taxon>Glossiphoniidae</taxon>
        <taxon>Helobdella</taxon>
    </lineage>
</organism>
<dbReference type="InParanoid" id="T1FER0"/>
<evidence type="ECO:0000313" key="2">
    <source>
        <dbReference type="EMBL" id="ESN95390.1"/>
    </source>
</evidence>
<dbReference type="EMBL" id="AMQM01006849">
    <property type="status" value="NOT_ANNOTATED_CDS"/>
    <property type="molecule type" value="Genomic_DNA"/>
</dbReference>
<dbReference type="EnsemblMetazoa" id="HelroT179459">
    <property type="protein sequence ID" value="HelroP179459"/>
    <property type="gene ID" value="HelroG179459"/>
</dbReference>
<keyword evidence="4" id="KW-1185">Reference proteome</keyword>
<dbReference type="HOGENOM" id="CLU_2123743_0_0_1"/>
<evidence type="ECO:0000256" key="1">
    <source>
        <dbReference type="SAM" id="MobiDB-lite"/>
    </source>
</evidence>
<dbReference type="RefSeq" id="XP_009026545.1">
    <property type="nucleotide sequence ID" value="XM_009028297.1"/>
</dbReference>
<feature type="region of interest" description="Disordered" evidence="1">
    <location>
        <begin position="53"/>
        <end position="85"/>
    </location>
</feature>
<proteinExistence type="predicted"/>
<gene>
    <name evidence="3" type="primary">20207309</name>
    <name evidence="2" type="ORF">HELRODRAFT_179459</name>
</gene>
<reference evidence="2 4" key="2">
    <citation type="journal article" date="2013" name="Nature">
        <title>Insights into bilaterian evolution from three spiralian genomes.</title>
        <authorList>
            <person name="Simakov O."/>
            <person name="Marletaz F."/>
            <person name="Cho S.J."/>
            <person name="Edsinger-Gonzales E."/>
            <person name="Havlak P."/>
            <person name="Hellsten U."/>
            <person name="Kuo D.H."/>
            <person name="Larsson T."/>
            <person name="Lv J."/>
            <person name="Arendt D."/>
            <person name="Savage R."/>
            <person name="Osoegawa K."/>
            <person name="de Jong P."/>
            <person name="Grimwood J."/>
            <person name="Chapman J.A."/>
            <person name="Shapiro H."/>
            <person name="Aerts A."/>
            <person name="Otillar R.P."/>
            <person name="Terry A.Y."/>
            <person name="Boore J.L."/>
            <person name="Grigoriev I.V."/>
            <person name="Lindberg D.R."/>
            <person name="Seaver E.C."/>
            <person name="Weisblat D.A."/>
            <person name="Putnam N.H."/>
            <person name="Rokhsar D.S."/>
        </authorList>
    </citation>
    <scope>NUCLEOTIDE SEQUENCE</scope>
</reference>
<dbReference type="AlphaFoldDB" id="T1FER0"/>
<dbReference type="Proteomes" id="UP000015101">
    <property type="component" value="Unassembled WGS sequence"/>
</dbReference>
<protein>
    <submittedName>
        <fullName evidence="2 3">Uncharacterized protein</fullName>
    </submittedName>
</protein>
<evidence type="ECO:0000313" key="4">
    <source>
        <dbReference type="Proteomes" id="UP000015101"/>
    </source>
</evidence>
<name>T1FER0_HELRO</name>